<sequence length="555" mass="57931">MQTAPIRPAAALALALCAALAAPARAQQDVIEHRVVPGDTLEALSVHYLATPRLWPRLQAINHVADPRLLMPGTVLRIPASLLPAAQASAVFVSGQAQVLLPGAGQARPLQPGDDLPEGTRLQVADDGFVSVRLVDGTIIRVKADADLQLQQLRRQGRAGSARSVLQLGRGSVESTVAPSEGGARHFEIRTPAASTSVRGTRFGVALTGAGQTLATVTEGEVAVQAAAPAPTLLPAGQGMQVQADGRSGAPRPLLAAPDLSALPATVGDADFVRLPLPAQAGAVAWQVELARDADFTQIVRSATVQGPQALLASVDDGSYHLAVRAVDAEQLPGLPAQRRLTVKAHPLPPLYQSPAPQAVLERGTGQLVCTPVVGSVRYRIQVAAGADFAAPLLDQVSDGDCQAGVSALAPGRYQWRAASIRSAQGQDDQGPFAPPQAFTLAERPAAPDLQALALDHQDAQTQLHWSGQSGQHYRLQLAAAADFAAILADDTLAEPRWTAPQLPLGRYYVRLQVSDDASGLVSDFSTPRQLRLGTGLQTGDGQPVNASDGSPWAR</sequence>
<organism evidence="4 5">
    <name type="scientific">Comamonas faecalis</name>
    <dbReference type="NCBI Taxonomy" id="1387849"/>
    <lineage>
        <taxon>Bacteria</taxon>
        <taxon>Pseudomonadati</taxon>
        <taxon>Pseudomonadota</taxon>
        <taxon>Betaproteobacteria</taxon>
        <taxon>Burkholderiales</taxon>
        <taxon>Comamonadaceae</taxon>
        <taxon>Comamonas</taxon>
    </lineage>
</organism>
<dbReference type="Proteomes" id="UP001501627">
    <property type="component" value="Unassembled WGS sequence"/>
</dbReference>
<evidence type="ECO:0000256" key="2">
    <source>
        <dbReference type="SAM" id="SignalP"/>
    </source>
</evidence>
<dbReference type="InterPro" id="IPR016930">
    <property type="entry name" value="UCP029644"/>
</dbReference>
<protein>
    <recommendedName>
        <fullName evidence="3">LysM domain-containing protein</fullName>
    </recommendedName>
</protein>
<dbReference type="PROSITE" id="PS51782">
    <property type="entry name" value="LYSM"/>
    <property type="match status" value="1"/>
</dbReference>
<evidence type="ECO:0000256" key="1">
    <source>
        <dbReference type="SAM" id="MobiDB-lite"/>
    </source>
</evidence>
<dbReference type="Pfam" id="PF04773">
    <property type="entry name" value="FecR"/>
    <property type="match status" value="1"/>
</dbReference>
<dbReference type="Gene3D" id="2.60.120.1440">
    <property type="match status" value="1"/>
</dbReference>
<dbReference type="EMBL" id="BAABBP010000044">
    <property type="protein sequence ID" value="GAA4005281.1"/>
    <property type="molecule type" value="Genomic_DNA"/>
</dbReference>
<dbReference type="Gene3D" id="3.10.350.10">
    <property type="entry name" value="LysM domain"/>
    <property type="match status" value="1"/>
</dbReference>
<reference evidence="5" key="1">
    <citation type="journal article" date="2019" name="Int. J. Syst. Evol. Microbiol.">
        <title>The Global Catalogue of Microorganisms (GCM) 10K type strain sequencing project: providing services to taxonomists for standard genome sequencing and annotation.</title>
        <authorList>
            <consortium name="The Broad Institute Genomics Platform"/>
            <consortium name="The Broad Institute Genome Sequencing Center for Infectious Disease"/>
            <person name="Wu L."/>
            <person name="Ma J."/>
        </authorList>
    </citation>
    <scope>NUCLEOTIDE SEQUENCE [LARGE SCALE GENOMIC DNA]</scope>
    <source>
        <strain evidence="5">JCM 17561</strain>
    </source>
</reference>
<dbReference type="Gene3D" id="2.60.40.10">
    <property type="entry name" value="Immunoglobulins"/>
    <property type="match status" value="2"/>
</dbReference>
<dbReference type="PANTHER" id="PTHR38731">
    <property type="entry name" value="LIPL45-RELATED LIPOPROTEIN-RELATED"/>
    <property type="match status" value="1"/>
</dbReference>
<dbReference type="InterPro" id="IPR013783">
    <property type="entry name" value="Ig-like_fold"/>
</dbReference>
<feature type="region of interest" description="Disordered" evidence="1">
    <location>
        <begin position="532"/>
        <end position="555"/>
    </location>
</feature>
<keyword evidence="5" id="KW-1185">Reference proteome</keyword>
<dbReference type="SMART" id="SM00257">
    <property type="entry name" value="LysM"/>
    <property type="match status" value="1"/>
</dbReference>
<gene>
    <name evidence="4" type="ORF">GCM10022279_31710</name>
</gene>
<comment type="caution">
    <text evidence="4">The sequence shown here is derived from an EMBL/GenBank/DDBJ whole genome shotgun (WGS) entry which is preliminary data.</text>
</comment>
<accession>A0ABP7S1A6</accession>
<dbReference type="InterPro" id="IPR006860">
    <property type="entry name" value="FecR"/>
</dbReference>
<dbReference type="InterPro" id="IPR036779">
    <property type="entry name" value="LysM_dom_sf"/>
</dbReference>
<dbReference type="PIRSF" id="PIRSF029644">
    <property type="entry name" value="UCP029644"/>
    <property type="match status" value="1"/>
</dbReference>
<dbReference type="Pfam" id="PF01476">
    <property type="entry name" value="LysM"/>
    <property type="match status" value="1"/>
</dbReference>
<evidence type="ECO:0000313" key="4">
    <source>
        <dbReference type="EMBL" id="GAA4005281.1"/>
    </source>
</evidence>
<feature type="chain" id="PRO_5047083904" description="LysM domain-containing protein" evidence="2">
    <location>
        <begin position="27"/>
        <end position="555"/>
    </location>
</feature>
<feature type="compositionally biased region" description="Polar residues" evidence="1">
    <location>
        <begin position="536"/>
        <end position="549"/>
    </location>
</feature>
<evidence type="ECO:0000259" key="3">
    <source>
        <dbReference type="PROSITE" id="PS51782"/>
    </source>
</evidence>
<dbReference type="CDD" id="cd00118">
    <property type="entry name" value="LysM"/>
    <property type="match status" value="1"/>
</dbReference>
<feature type="domain" description="LysM" evidence="3">
    <location>
        <begin position="31"/>
        <end position="78"/>
    </location>
</feature>
<name>A0ABP7S1A6_9BURK</name>
<keyword evidence="2" id="KW-0732">Signal</keyword>
<feature type="signal peptide" evidence="2">
    <location>
        <begin position="1"/>
        <end position="26"/>
    </location>
</feature>
<proteinExistence type="predicted"/>
<dbReference type="InterPro" id="IPR018392">
    <property type="entry name" value="LysM"/>
</dbReference>
<dbReference type="PANTHER" id="PTHR38731:SF3">
    <property type="entry name" value="BLL6125 PROTEIN"/>
    <property type="match status" value="1"/>
</dbReference>
<dbReference type="RefSeq" id="WP_344869950.1">
    <property type="nucleotide sequence ID" value="NZ_BAABBP010000044.1"/>
</dbReference>
<evidence type="ECO:0000313" key="5">
    <source>
        <dbReference type="Proteomes" id="UP001501627"/>
    </source>
</evidence>